<dbReference type="InterPro" id="IPR001135">
    <property type="entry name" value="NADH_Q_OxRdtase_suD"/>
</dbReference>
<evidence type="ECO:0000313" key="4">
    <source>
        <dbReference type="Proteomes" id="UP000319619"/>
    </source>
</evidence>
<dbReference type="Proteomes" id="UP000319619">
    <property type="component" value="Unassembled WGS sequence"/>
</dbReference>
<dbReference type="GO" id="GO:0051287">
    <property type="term" value="F:NAD binding"/>
    <property type="evidence" value="ECO:0007669"/>
    <property type="project" value="InterPro"/>
</dbReference>
<dbReference type="HAMAP" id="MF_01358">
    <property type="entry name" value="NDH1_NuoD"/>
    <property type="match status" value="1"/>
</dbReference>
<dbReference type="Gene3D" id="1.10.645.10">
    <property type="entry name" value="Cytochrome-c3 Hydrogenase, chain B"/>
    <property type="match status" value="1"/>
</dbReference>
<dbReference type="GO" id="GO:0048038">
    <property type="term" value="F:quinone binding"/>
    <property type="evidence" value="ECO:0007669"/>
    <property type="project" value="UniProtKB-KW"/>
</dbReference>
<organism evidence="3 4">
    <name type="scientific">candidate division LCP-89 bacterium B3_LCP</name>
    <dbReference type="NCBI Taxonomy" id="2012998"/>
    <lineage>
        <taxon>Bacteria</taxon>
        <taxon>Pseudomonadati</taxon>
        <taxon>Bacteria division LCP-89</taxon>
    </lineage>
</organism>
<comment type="subcellular location">
    <subcellularLocation>
        <location evidence="1">Cell membrane</location>
        <topology evidence="1">Peripheral membrane protein</topology>
        <orientation evidence="1">Cytoplasmic side</orientation>
    </subcellularLocation>
</comment>
<reference evidence="3 4" key="1">
    <citation type="submission" date="2017-06" db="EMBL/GenBank/DDBJ databases">
        <title>Novel microbial phyla capable of carbon fixation and sulfur reduction in deep-sea sediments.</title>
        <authorList>
            <person name="Huang J."/>
            <person name="Baker B."/>
            <person name="Wang Y."/>
        </authorList>
    </citation>
    <scope>NUCLEOTIDE SEQUENCE [LARGE SCALE GENOMIC DNA]</scope>
    <source>
        <strain evidence="3">B3_LCP</strain>
    </source>
</reference>
<gene>
    <name evidence="1" type="primary">nuoD</name>
    <name evidence="3" type="ORF">CEE37_01670</name>
</gene>
<keyword evidence="1" id="KW-1278">Translocase</keyword>
<dbReference type="PANTHER" id="PTHR11993:SF10">
    <property type="entry name" value="NADH DEHYDROGENASE [UBIQUINONE] IRON-SULFUR PROTEIN 2, MITOCHONDRIAL"/>
    <property type="match status" value="1"/>
</dbReference>
<dbReference type="GO" id="GO:0050136">
    <property type="term" value="F:NADH dehydrogenase (quinone) (non-electrogenic) activity"/>
    <property type="evidence" value="ECO:0007669"/>
    <property type="project" value="UniProtKB-UniRule"/>
</dbReference>
<evidence type="ECO:0000256" key="1">
    <source>
        <dbReference type="HAMAP-Rule" id="MF_01358"/>
    </source>
</evidence>
<comment type="caution">
    <text evidence="3">The sequence shown here is derived from an EMBL/GenBank/DDBJ whole genome shotgun (WGS) entry which is preliminary data.</text>
</comment>
<feature type="domain" description="NADH-quinone oxidoreductase subunit D" evidence="2">
    <location>
        <begin position="124"/>
        <end position="395"/>
    </location>
</feature>
<dbReference type="GO" id="GO:0005886">
    <property type="term" value="C:plasma membrane"/>
    <property type="evidence" value="ECO:0007669"/>
    <property type="project" value="UniProtKB-SubCell"/>
</dbReference>
<dbReference type="SUPFAM" id="SSF56762">
    <property type="entry name" value="HydB/Nqo4-like"/>
    <property type="match status" value="1"/>
</dbReference>
<protein>
    <recommendedName>
        <fullName evidence="1">NADH-quinone oxidoreductase subunit D</fullName>
        <ecNumber evidence="1">7.1.1.-</ecNumber>
    </recommendedName>
    <alternativeName>
        <fullName evidence="1">NADH dehydrogenase I subunit D</fullName>
    </alternativeName>
    <alternativeName>
        <fullName evidence="1">NDH-1 subunit D</fullName>
    </alternativeName>
</protein>
<dbReference type="EMBL" id="NJBN01000001">
    <property type="protein sequence ID" value="TKJ42595.1"/>
    <property type="molecule type" value="Genomic_DNA"/>
</dbReference>
<keyword evidence="1" id="KW-0813">Transport</keyword>
<keyword evidence="1" id="KW-1003">Cell membrane</keyword>
<proteinExistence type="inferred from homology"/>
<comment type="catalytic activity">
    <reaction evidence="1">
        <text>a quinone + NADH + 5 H(+)(in) = a quinol + NAD(+) + 4 H(+)(out)</text>
        <dbReference type="Rhea" id="RHEA:57888"/>
        <dbReference type="ChEBI" id="CHEBI:15378"/>
        <dbReference type="ChEBI" id="CHEBI:24646"/>
        <dbReference type="ChEBI" id="CHEBI:57540"/>
        <dbReference type="ChEBI" id="CHEBI:57945"/>
        <dbReference type="ChEBI" id="CHEBI:132124"/>
    </reaction>
</comment>
<dbReference type="NCBIfam" id="TIGR01962">
    <property type="entry name" value="NuoD"/>
    <property type="match status" value="1"/>
</dbReference>
<comment type="similarity">
    <text evidence="1">Belongs to the complex I 49 kDa subunit family.</text>
</comment>
<keyword evidence="1" id="KW-0520">NAD</keyword>
<accession>A0A532V5W6</accession>
<keyword evidence="1" id="KW-0874">Quinone</keyword>
<keyword evidence="1" id="KW-0830">Ubiquinone</keyword>
<dbReference type="NCBIfam" id="NF004739">
    <property type="entry name" value="PRK06075.1"/>
    <property type="match status" value="1"/>
</dbReference>
<name>A0A532V5W6_UNCL8</name>
<dbReference type="PANTHER" id="PTHR11993">
    <property type="entry name" value="NADH-UBIQUINONE OXIDOREDUCTASE 49 KDA SUBUNIT"/>
    <property type="match status" value="1"/>
</dbReference>
<keyword evidence="1" id="KW-0472">Membrane</keyword>
<evidence type="ECO:0000313" key="3">
    <source>
        <dbReference type="EMBL" id="TKJ42595.1"/>
    </source>
</evidence>
<evidence type="ECO:0000259" key="2">
    <source>
        <dbReference type="Pfam" id="PF00346"/>
    </source>
</evidence>
<dbReference type="EC" id="7.1.1.-" evidence="1"/>
<keyword evidence="3" id="KW-0560">Oxidoreductase</keyword>
<dbReference type="InterPro" id="IPR029014">
    <property type="entry name" value="NiFe-Hase_large"/>
</dbReference>
<comment type="subunit">
    <text evidence="1">NDH-1 is composed of 14 different subunits. Subunits NuoB, C, D, E, F, and G constitute the peripheral sector of the complex.</text>
</comment>
<dbReference type="Pfam" id="PF00346">
    <property type="entry name" value="Complex1_49kDa"/>
    <property type="match status" value="1"/>
</dbReference>
<dbReference type="InterPro" id="IPR022885">
    <property type="entry name" value="NDH1_su_D/H"/>
</dbReference>
<sequence length="395" mass="44175">MEEEIPVEEMFLNMGPSHPSMHGIVRIMVRITGERIVWSDVEIGYLHRAFEKSVEANSWNSATIYTDRLNYVSPIINNVGYCMAVEKLLGITIPERGEYVRVLLSEISRIADHITAVGAAAMELGAFTAFLYTMKAREYCYELIESACGARITTNFARVGGICADLPEGFESECRKYMPMVADVIVELDKLLTRNRIFIDRTKNIGAVSGEDAVKLGFTGPLLRASGVAYDVRRAFPYSIYETFDFAVPVGTNGDVFDRYLVRMEEMRQSMKIVYQCLDKLPDGPVNAIDKTVTKPDKTDVYDNIEGLMNQFKLVMDGHGINPPPGEFYQPVEAGNGELGFYVVSDGTDKPYKCRCRPPCFPLVQAIPFMLKDHMVADVVPIFGSINMIGGELDR</sequence>
<comment type="function">
    <text evidence="1">NDH-1 shuttles electrons from NADH, via FMN and iron-sulfur (Fe-S) centers, to quinones in the respiratory chain. The immediate electron acceptor for the enzyme in this species is believed to be ubiquinone. Couples the redox reaction to proton translocation (for every two electrons transferred, four hydrogen ions are translocated across the cytoplasmic membrane), and thus conserves the redox energy in a proton gradient.</text>
</comment>
<dbReference type="AlphaFoldDB" id="A0A532V5W6"/>